<evidence type="ECO:0000256" key="8">
    <source>
        <dbReference type="ARBA" id="ARBA00023012"/>
    </source>
</evidence>
<evidence type="ECO:0000256" key="4">
    <source>
        <dbReference type="ARBA" id="ARBA00022475"/>
    </source>
</evidence>
<dbReference type="InterPro" id="IPR003594">
    <property type="entry name" value="HATPase_dom"/>
</dbReference>
<dbReference type="Pfam" id="PF02518">
    <property type="entry name" value="HATPase_c"/>
    <property type="match status" value="1"/>
</dbReference>
<evidence type="ECO:0000256" key="9">
    <source>
        <dbReference type="ARBA" id="ARBA00023026"/>
    </source>
</evidence>
<dbReference type="PROSITE" id="PS50109">
    <property type="entry name" value="HIS_KIN"/>
    <property type="match status" value="1"/>
</dbReference>
<keyword evidence="6" id="KW-0808">Transferase</keyword>
<evidence type="ECO:0000256" key="3">
    <source>
        <dbReference type="ARBA" id="ARBA00012438"/>
    </source>
</evidence>
<dbReference type="PANTHER" id="PTHR44936">
    <property type="entry name" value="SENSOR PROTEIN CREC"/>
    <property type="match status" value="1"/>
</dbReference>
<keyword evidence="9" id="KW-0843">Virulence</keyword>
<organism evidence="12 13">
    <name type="scientific">Phyllobacterium trifolii</name>
    <dbReference type="NCBI Taxonomy" id="300193"/>
    <lineage>
        <taxon>Bacteria</taxon>
        <taxon>Pseudomonadati</taxon>
        <taxon>Pseudomonadota</taxon>
        <taxon>Alphaproteobacteria</taxon>
        <taxon>Hyphomicrobiales</taxon>
        <taxon>Phyllobacteriaceae</taxon>
        <taxon>Phyllobacterium</taxon>
    </lineage>
</organism>
<dbReference type="Gene3D" id="3.30.565.10">
    <property type="entry name" value="Histidine kinase-like ATPase, C-terminal domain"/>
    <property type="match status" value="1"/>
</dbReference>
<evidence type="ECO:0000256" key="2">
    <source>
        <dbReference type="ARBA" id="ARBA00004651"/>
    </source>
</evidence>
<evidence type="ECO:0000256" key="7">
    <source>
        <dbReference type="ARBA" id="ARBA00022777"/>
    </source>
</evidence>
<dbReference type="Gene3D" id="1.10.287.130">
    <property type="match status" value="1"/>
</dbReference>
<keyword evidence="13" id="KW-1185">Reference proteome</keyword>
<dbReference type="InterPro" id="IPR050980">
    <property type="entry name" value="2C_sensor_his_kinase"/>
</dbReference>
<evidence type="ECO:0000313" key="12">
    <source>
        <dbReference type="EMBL" id="MBB3147216.1"/>
    </source>
</evidence>
<keyword evidence="10" id="KW-0472">Membrane</keyword>
<dbReference type="GO" id="GO:0005886">
    <property type="term" value="C:plasma membrane"/>
    <property type="evidence" value="ECO:0007669"/>
    <property type="project" value="UniProtKB-SubCell"/>
</dbReference>
<accession>A0A839U7W0</accession>
<dbReference type="EMBL" id="JACHXN010000011">
    <property type="protein sequence ID" value="MBB3147216.1"/>
    <property type="molecule type" value="Genomic_DNA"/>
</dbReference>
<dbReference type="SMART" id="SM00388">
    <property type="entry name" value="HisKA"/>
    <property type="match status" value="1"/>
</dbReference>
<dbReference type="SUPFAM" id="SSF47384">
    <property type="entry name" value="Homodimeric domain of signal transducing histidine kinase"/>
    <property type="match status" value="1"/>
</dbReference>
<evidence type="ECO:0000259" key="11">
    <source>
        <dbReference type="PROSITE" id="PS50109"/>
    </source>
</evidence>
<dbReference type="Proteomes" id="UP000554520">
    <property type="component" value="Unassembled WGS sequence"/>
</dbReference>
<dbReference type="PANTHER" id="PTHR44936:SF9">
    <property type="entry name" value="SENSOR PROTEIN CREC"/>
    <property type="match status" value="1"/>
</dbReference>
<dbReference type="EC" id="2.7.13.3" evidence="3"/>
<name>A0A839U7W0_9HYPH</name>
<dbReference type="PRINTS" id="PR00344">
    <property type="entry name" value="BCTRLSENSOR"/>
</dbReference>
<dbReference type="RefSeq" id="WP_183663327.1">
    <property type="nucleotide sequence ID" value="NZ_JACHXN010000011.1"/>
</dbReference>
<feature type="transmembrane region" description="Helical" evidence="10">
    <location>
        <begin position="172"/>
        <end position="199"/>
    </location>
</feature>
<keyword evidence="10" id="KW-1133">Transmembrane helix</keyword>
<dbReference type="AlphaFoldDB" id="A0A839U7W0"/>
<sequence length="483" mass="53400">MTTWLHRVTSSRVALRVPLLVALLMIIISAVISDQVLRRLSEMQERNLQGLVESYLDGVSASILPSIMRGDVWEVFDVLDRSASSYASLDLKETIVTGSDGSVIASNHPANRPSFSQLPQEFLDQFRSRMVEVNQKTMEGFVRRDLLYQGQKVGTIFTILDVSHLMGERRNVLVTLLITNGVLAGLFAAGGFWLVSYMIRPIRTLENHMRNSSGGMISLIDNSEIPKGDPEVSRLFHRFNELVKSEHEQRDFARRLAEEEKLASLGRLSSSMAHEINNPLGGLFNAIDTLKTHGSKPGVRETSLVLIERGLIGIRDVVKAMLATYKYERSQTRLSRDDLNDIQILALPELRRKQQELVWEVDFDGTFSVPAGPIRQAALNLMLNAIAATPEKGCVSFGATSNSESLKIEVTDEGAGISDALSPMLTNLDLRNQMNPGQGLGLWVIRQILIELGGSATIERLSTGTRICLVFHQQGTVAHANAA</sequence>
<comment type="caution">
    <text evidence="12">The sequence shown here is derived from an EMBL/GenBank/DDBJ whole genome shotgun (WGS) entry which is preliminary data.</text>
</comment>
<dbReference type="InterPro" id="IPR003661">
    <property type="entry name" value="HisK_dim/P_dom"/>
</dbReference>
<comment type="subcellular location">
    <subcellularLocation>
        <location evidence="2">Cell membrane</location>
        <topology evidence="2">Multi-pass membrane protein</topology>
    </subcellularLocation>
</comment>
<protein>
    <recommendedName>
        <fullName evidence="3">histidine kinase</fullName>
        <ecNumber evidence="3">2.7.13.3</ecNumber>
    </recommendedName>
</protein>
<dbReference type="CDD" id="cd00082">
    <property type="entry name" value="HisKA"/>
    <property type="match status" value="1"/>
</dbReference>
<keyword evidence="10" id="KW-0812">Transmembrane</keyword>
<keyword evidence="5" id="KW-0597">Phosphoprotein</keyword>
<dbReference type="InterPro" id="IPR036890">
    <property type="entry name" value="HATPase_C_sf"/>
</dbReference>
<evidence type="ECO:0000256" key="10">
    <source>
        <dbReference type="SAM" id="Phobius"/>
    </source>
</evidence>
<gene>
    <name evidence="12" type="ORF">FHS21_003632</name>
</gene>
<dbReference type="InterPro" id="IPR004358">
    <property type="entry name" value="Sig_transdc_His_kin-like_C"/>
</dbReference>
<dbReference type="InterPro" id="IPR005467">
    <property type="entry name" value="His_kinase_dom"/>
</dbReference>
<evidence type="ECO:0000313" key="13">
    <source>
        <dbReference type="Proteomes" id="UP000554520"/>
    </source>
</evidence>
<evidence type="ECO:0000256" key="1">
    <source>
        <dbReference type="ARBA" id="ARBA00000085"/>
    </source>
</evidence>
<dbReference type="InterPro" id="IPR036097">
    <property type="entry name" value="HisK_dim/P_sf"/>
</dbReference>
<reference evidence="12 13" key="1">
    <citation type="submission" date="2020-08" db="EMBL/GenBank/DDBJ databases">
        <title>Genomic Encyclopedia of Type Strains, Phase III (KMG-III): the genomes of soil and plant-associated and newly described type strains.</title>
        <authorList>
            <person name="Whitman W."/>
        </authorList>
    </citation>
    <scope>NUCLEOTIDE SEQUENCE [LARGE SCALE GENOMIC DNA]</scope>
    <source>
        <strain evidence="12 13">CECT 7015</strain>
    </source>
</reference>
<comment type="catalytic activity">
    <reaction evidence="1">
        <text>ATP + protein L-histidine = ADP + protein N-phospho-L-histidine.</text>
        <dbReference type="EC" id="2.7.13.3"/>
    </reaction>
</comment>
<evidence type="ECO:0000256" key="6">
    <source>
        <dbReference type="ARBA" id="ARBA00022679"/>
    </source>
</evidence>
<proteinExistence type="predicted"/>
<dbReference type="SMART" id="SM00387">
    <property type="entry name" value="HATPase_c"/>
    <property type="match status" value="1"/>
</dbReference>
<feature type="transmembrane region" description="Helical" evidence="10">
    <location>
        <begin position="13"/>
        <end position="33"/>
    </location>
</feature>
<keyword evidence="7 12" id="KW-0418">Kinase</keyword>
<keyword evidence="8" id="KW-0902">Two-component regulatory system</keyword>
<evidence type="ECO:0000256" key="5">
    <source>
        <dbReference type="ARBA" id="ARBA00022553"/>
    </source>
</evidence>
<dbReference type="SUPFAM" id="SSF55874">
    <property type="entry name" value="ATPase domain of HSP90 chaperone/DNA topoisomerase II/histidine kinase"/>
    <property type="match status" value="1"/>
</dbReference>
<dbReference type="GO" id="GO:0000155">
    <property type="term" value="F:phosphorelay sensor kinase activity"/>
    <property type="evidence" value="ECO:0007669"/>
    <property type="project" value="InterPro"/>
</dbReference>
<feature type="domain" description="Histidine kinase" evidence="11">
    <location>
        <begin position="271"/>
        <end position="475"/>
    </location>
</feature>
<keyword evidence="4" id="KW-1003">Cell membrane</keyword>